<dbReference type="EMBL" id="JANPWB010000013">
    <property type="protein sequence ID" value="KAJ1106185.1"/>
    <property type="molecule type" value="Genomic_DNA"/>
</dbReference>
<protein>
    <submittedName>
        <fullName evidence="2">Uncharacterized protein</fullName>
    </submittedName>
</protein>
<dbReference type="Proteomes" id="UP001066276">
    <property type="component" value="Chromosome 9"/>
</dbReference>
<comment type="caution">
    <text evidence="2">The sequence shown here is derived from an EMBL/GenBank/DDBJ whole genome shotgun (WGS) entry which is preliminary data.</text>
</comment>
<dbReference type="AlphaFoldDB" id="A0AAV7MR02"/>
<gene>
    <name evidence="2" type="ORF">NDU88_003588</name>
</gene>
<accession>A0AAV7MR02</accession>
<evidence type="ECO:0000313" key="2">
    <source>
        <dbReference type="EMBL" id="KAJ1106185.1"/>
    </source>
</evidence>
<evidence type="ECO:0000313" key="3">
    <source>
        <dbReference type="Proteomes" id="UP001066276"/>
    </source>
</evidence>
<proteinExistence type="predicted"/>
<keyword evidence="3" id="KW-1185">Reference proteome</keyword>
<sequence length="152" mass="15845">MADDLVQRALQLLQEAGRMDLIRGEALKTLHPARKASDGASAATWACSPLRRIRSAGAQKDIGESDGAPGGHGAARPPWVEEKAGHRQSGSHPQRMVQGHFGTQTLPGGCVTVEGCAPTGVAVSWGQPPGTSRGYGGLVAAPRTMSQDKESR</sequence>
<reference evidence="2" key="1">
    <citation type="journal article" date="2022" name="bioRxiv">
        <title>Sequencing and chromosome-scale assembly of the giantPleurodeles waltlgenome.</title>
        <authorList>
            <person name="Brown T."/>
            <person name="Elewa A."/>
            <person name="Iarovenko S."/>
            <person name="Subramanian E."/>
            <person name="Araus A.J."/>
            <person name="Petzold A."/>
            <person name="Susuki M."/>
            <person name="Suzuki K.-i.T."/>
            <person name="Hayashi T."/>
            <person name="Toyoda A."/>
            <person name="Oliveira C."/>
            <person name="Osipova E."/>
            <person name="Leigh N.D."/>
            <person name="Simon A."/>
            <person name="Yun M.H."/>
        </authorList>
    </citation>
    <scope>NUCLEOTIDE SEQUENCE</scope>
    <source>
        <strain evidence="2">20211129_DDA</strain>
        <tissue evidence="2">Liver</tissue>
    </source>
</reference>
<name>A0AAV7MR02_PLEWA</name>
<feature type="region of interest" description="Disordered" evidence="1">
    <location>
        <begin position="56"/>
        <end position="101"/>
    </location>
</feature>
<feature type="region of interest" description="Disordered" evidence="1">
    <location>
        <begin position="122"/>
        <end position="152"/>
    </location>
</feature>
<organism evidence="2 3">
    <name type="scientific">Pleurodeles waltl</name>
    <name type="common">Iberian ribbed newt</name>
    <dbReference type="NCBI Taxonomy" id="8319"/>
    <lineage>
        <taxon>Eukaryota</taxon>
        <taxon>Metazoa</taxon>
        <taxon>Chordata</taxon>
        <taxon>Craniata</taxon>
        <taxon>Vertebrata</taxon>
        <taxon>Euteleostomi</taxon>
        <taxon>Amphibia</taxon>
        <taxon>Batrachia</taxon>
        <taxon>Caudata</taxon>
        <taxon>Salamandroidea</taxon>
        <taxon>Salamandridae</taxon>
        <taxon>Pleurodelinae</taxon>
        <taxon>Pleurodeles</taxon>
    </lineage>
</organism>
<evidence type="ECO:0000256" key="1">
    <source>
        <dbReference type="SAM" id="MobiDB-lite"/>
    </source>
</evidence>